<feature type="compositionally biased region" description="Basic and acidic residues" evidence="1">
    <location>
        <begin position="62"/>
        <end position="72"/>
    </location>
</feature>
<accession>A0A8J5SUL6</accession>
<reference evidence="2" key="2">
    <citation type="submission" date="2021-02" db="EMBL/GenBank/DDBJ databases">
        <authorList>
            <person name="Kimball J.A."/>
            <person name="Haas M.W."/>
            <person name="Macchietto M."/>
            <person name="Kono T."/>
            <person name="Duquette J."/>
            <person name="Shao M."/>
        </authorList>
    </citation>
    <scope>NUCLEOTIDE SEQUENCE</scope>
    <source>
        <tissue evidence="2">Fresh leaf tissue</tissue>
    </source>
</reference>
<evidence type="ECO:0000313" key="3">
    <source>
        <dbReference type="Proteomes" id="UP000729402"/>
    </source>
</evidence>
<evidence type="ECO:0000256" key="1">
    <source>
        <dbReference type="SAM" id="MobiDB-lite"/>
    </source>
</evidence>
<evidence type="ECO:0000313" key="2">
    <source>
        <dbReference type="EMBL" id="KAG8069683.1"/>
    </source>
</evidence>
<dbReference type="AlphaFoldDB" id="A0A8J5SUL6"/>
<gene>
    <name evidence="2" type="ORF">GUJ93_ZPchr0006g40762</name>
</gene>
<sequence>MEERVGVRGDSVIARLNLTEDELLAKLSSRLKMMAPGGSKEVSSSGERGRGNGRGRGCGRGRGRDGSGHDRGGAGGDGKTVAHDECRYCGKKGH</sequence>
<comment type="caution">
    <text evidence="2">The sequence shown here is derived from an EMBL/GenBank/DDBJ whole genome shotgun (WGS) entry which is preliminary data.</text>
</comment>
<feature type="compositionally biased region" description="Basic residues" evidence="1">
    <location>
        <begin position="51"/>
        <end position="61"/>
    </location>
</feature>
<reference evidence="2" key="1">
    <citation type="journal article" date="2021" name="bioRxiv">
        <title>Whole Genome Assembly and Annotation of Northern Wild Rice, Zizania palustris L., Supports a Whole Genome Duplication in the Zizania Genus.</title>
        <authorList>
            <person name="Haas M."/>
            <person name="Kono T."/>
            <person name="Macchietto M."/>
            <person name="Millas R."/>
            <person name="McGilp L."/>
            <person name="Shao M."/>
            <person name="Duquette J."/>
            <person name="Hirsch C.N."/>
            <person name="Kimball J."/>
        </authorList>
    </citation>
    <scope>NUCLEOTIDE SEQUENCE</scope>
    <source>
        <tissue evidence="2">Fresh leaf tissue</tissue>
    </source>
</reference>
<dbReference type="Proteomes" id="UP000729402">
    <property type="component" value="Unassembled WGS sequence"/>
</dbReference>
<dbReference type="EMBL" id="JAAALK010000283">
    <property type="protein sequence ID" value="KAG8069683.1"/>
    <property type="molecule type" value="Genomic_DNA"/>
</dbReference>
<feature type="region of interest" description="Disordered" evidence="1">
    <location>
        <begin position="34"/>
        <end position="94"/>
    </location>
</feature>
<keyword evidence="3" id="KW-1185">Reference proteome</keyword>
<protein>
    <submittedName>
        <fullName evidence="2">Uncharacterized protein</fullName>
    </submittedName>
</protein>
<proteinExistence type="predicted"/>
<name>A0A8J5SUL6_ZIZPA</name>
<organism evidence="2 3">
    <name type="scientific">Zizania palustris</name>
    <name type="common">Northern wild rice</name>
    <dbReference type="NCBI Taxonomy" id="103762"/>
    <lineage>
        <taxon>Eukaryota</taxon>
        <taxon>Viridiplantae</taxon>
        <taxon>Streptophyta</taxon>
        <taxon>Embryophyta</taxon>
        <taxon>Tracheophyta</taxon>
        <taxon>Spermatophyta</taxon>
        <taxon>Magnoliopsida</taxon>
        <taxon>Liliopsida</taxon>
        <taxon>Poales</taxon>
        <taxon>Poaceae</taxon>
        <taxon>BOP clade</taxon>
        <taxon>Oryzoideae</taxon>
        <taxon>Oryzeae</taxon>
        <taxon>Zizaniinae</taxon>
        <taxon>Zizania</taxon>
    </lineage>
</organism>
<feature type="compositionally biased region" description="Low complexity" evidence="1">
    <location>
        <begin position="37"/>
        <end position="46"/>
    </location>
</feature>